<evidence type="ECO:0000313" key="2">
    <source>
        <dbReference type="Proteomes" id="UP000005442"/>
    </source>
</evidence>
<dbReference type="Proteomes" id="UP000005442">
    <property type="component" value="Chromosome"/>
</dbReference>
<reference evidence="1 2" key="1">
    <citation type="submission" date="2011-12" db="EMBL/GenBank/DDBJ databases">
        <title>Complete sequence of Mycobacterium rhodesiae NBB3.</title>
        <authorList>
            <consortium name="US DOE Joint Genome Institute"/>
            <person name="Lucas S."/>
            <person name="Han J."/>
            <person name="Lapidus A."/>
            <person name="Cheng J.-F."/>
            <person name="Goodwin L."/>
            <person name="Pitluck S."/>
            <person name="Peters L."/>
            <person name="Mikhailova N."/>
            <person name="Gu W."/>
            <person name="Detter J.C."/>
            <person name="Han C."/>
            <person name="Tapia R."/>
            <person name="Land M."/>
            <person name="Hauser L."/>
            <person name="Kyrpides N."/>
            <person name="Ivanova N."/>
            <person name="Pagani I."/>
            <person name="Mattes T."/>
            <person name="Holmes A."/>
            <person name="Rutledge P."/>
            <person name="Paulsen I."/>
            <person name="Coleman N."/>
            <person name="Woyke T."/>
        </authorList>
    </citation>
    <scope>NUCLEOTIDE SEQUENCE [LARGE SCALE GENOMIC DNA]</scope>
    <source>
        <strain evidence="1 2">NBB3</strain>
    </source>
</reference>
<dbReference type="HOGENOM" id="CLU_2650612_0_0_11"/>
<dbReference type="PATRIC" id="fig|710685.3.peg.886"/>
<proteinExistence type="predicted"/>
<dbReference type="RefSeq" id="WP_014209323.1">
    <property type="nucleotide sequence ID" value="NC_016604.1"/>
</dbReference>
<protein>
    <submittedName>
        <fullName evidence="1">Uncharacterized protein</fullName>
    </submittedName>
</protein>
<sequence>MKAKPAYRWHRLRAGKHSMTAWIGDTQLTYKAMRDETGWVLTRYVAGATDTVVWEPAPTLRAAKLAAAEDVDRGVL</sequence>
<gene>
    <name evidence="1" type="ordered locus">MycrhN_0878</name>
</gene>
<dbReference type="OrthoDB" id="9983917at2"/>
<keyword evidence="2" id="KW-1185">Reference proteome</keyword>
<name>G8RRR7_MYCRN</name>
<evidence type="ECO:0000313" key="1">
    <source>
        <dbReference type="EMBL" id="AEV71508.1"/>
    </source>
</evidence>
<dbReference type="AlphaFoldDB" id="G8RRR7"/>
<dbReference type="KEGG" id="mrh:MycrhN_0878"/>
<dbReference type="EMBL" id="CP003169">
    <property type="protein sequence ID" value="AEV71508.1"/>
    <property type="molecule type" value="Genomic_DNA"/>
</dbReference>
<organism evidence="1 2">
    <name type="scientific">Mycolicibacterium rhodesiae (strain NBB3)</name>
    <name type="common">Mycobacterium rhodesiae</name>
    <dbReference type="NCBI Taxonomy" id="710685"/>
    <lineage>
        <taxon>Bacteria</taxon>
        <taxon>Bacillati</taxon>
        <taxon>Actinomycetota</taxon>
        <taxon>Actinomycetes</taxon>
        <taxon>Mycobacteriales</taxon>
        <taxon>Mycobacteriaceae</taxon>
        <taxon>Mycolicibacterium</taxon>
    </lineage>
</organism>
<dbReference type="STRING" id="710685.MycrhN_0878"/>
<accession>G8RRR7</accession>